<reference evidence="2 3" key="1">
    <citation type="submission" date="2024-04" db="EMBL/GenBank/DDBJ databases">
        <title>Tritrichomonas musculus Genome.</title>
        <authorList>
            <person name="Alves-Ferreira E."/>
            <person name="Grigg M."/>
            <person name="Lorenzi H."/>
            <person name="Galac M."/>
        </authorList>
    </citation>
    <scope>NUCLEOTIDE SEQUENCE [LARGE SCALE GENOMIC DNA]</scope>
    <source>
        <strain evidence="2 3">EAF2021</strain>
    </source>
</reference>
<dbReference type="EMBL" id="JAPFFF010000027">
    <property type="protein sequence ID" value="KAK8848264.1"/>
    <property type="molecule type" value="Genomic_DNA"/>
</dbReference>
<proteinExistence type="predicted"/>
<comment type="caution">
    <text evidence="2">The sequence shown here is derived from an EMBL/GenBank/DDBJ whole genome shotgun (WGS) entry which is preliminary data.</text>
</comment>
<keyword evidence="3" id="KW-1185">Reference proteome</keyword>
<evidence type="ECO:0000256" key="1">
    <source>
        <dbReference type="SAM" id="MobiDB-lite"/>
    </source>
</evidence>
<organism evidence="2 3">
    <name type="scientific">Tritrichomonas musculus</name>
    <dbReference type="NCBI Taxonomy" id="1915356"/>
    <lineage>
        <taxon>Eukaryota</taxon>
        <taxon>Metamonada</taxon>
        <taxon>Parabasalia</taxon>
        <taxon>Tritrichomonadida</taxon>
        <taxon>Tritrichomonadidae</taxon>
        <taxon>Tritrichomonas</taxon>
    </lineage>
</organism>
<evidence type="ECO:0000313" key="3">
    <source>
        <dbReference type="Proteomes" id="UP001470230"/>
    </source>
</evidence>
<dbReference type="Proteomes" id="UP001470230">
    <property type="component" value="Unassembled WGS sequence"/>
</dbReference>
<feature type="compositionally biased region" description="Low complexity" evidence="1">
    <location>
        <begin position="482"/>
        <end position="523"/>
    </location>
</feature>
<feature type="region of interest" description="Disordered" evidence="1">
    <location>
        <begin position="568"/>
        <end position="587"/>
    </location>
</feature>
<name>A0ABR2HKP1_9EUKA</name>
<feature type="compositionally biased region" description="Low complexity" evidence="1">
    <location>
        <begin position="128"/>
        <end position="149"/>
    </location>
</feature>
<accession>A0ABR2HKP1</accession>
<feature type="region of interest" description="Disordered" evidence="1">
    <location>
        <begin position="478"/>
        <end position="523"/>
    </location>
</feature>
<evidence type="ECO:0000313" key="2">
    <source>
        <dbReference type="EMBL" id="KAK8848264.1"/>
    </source>
</evidence>
<sequence length="632" mass="71699">MNSPRSIQSPRNTSPKETRHFVYLYKIEFPDDRPKKIKMPKTIPELLKNATKVLELQRPARQVYDNFTDLSNPITDISQINSKAKLYISCANVNQKDDFDIDSEFVNKSRLPRAATASSLSMKRAKSPSKSNVISRSSSPSRSKTNTTPQKREDIGQQCTIAACPTSVKENIRDAVLSLYNSLTPDHKNLLSMSESLRKLTADTQISTIENALINNYIGPSCNVLSSPTGTEAQAWMMEQFKGLMPNEYRFVITGPTQSGKSTLLSMGVSIFYQKLQLTGENSNYLFFPLNWRLQQIYLDDVVKLYSLFINTTLKMLRNARMELIPIIFPLKQWFLSLITQQVFQPLPPQVIHYTTFPHDAITELGKSIHNKWSNRDGFRDFLHEIVNFPDRFAKAFGFISAVYIYDHFDNCGYEISPPEHFQNDNLVNASTPVVLSDLICESIETNPFLIASQNDTDFFSLFSIEDYRQLSTERIIEESQETTSQSPSRSPSQLKNQSSQNGTTVTITTSNASSVTSSRSKSAQMNEMYLQQPPIVLTIENCRGCPAYCAMYQRVYEIAESVQRANAESKKKSVGQSAKLRPATEKSRNQLLKQEFIRLCMLLAAADTDGVFNEDNMNELMKMDEIVILTR</sequence>
<protein>
    <submittedName>
        <fullName evidence="2">Uncharacterized protein</fullName>
    </submittedName>
</protein>
<gene>
    <name evidence="2" type="ORF">M9Y10_019320</name>
</gene>
<feature type="region of interest" description="Disordered" evidence="1">
    <location>
        <begin position="116"/>
        <end position="154"/>
    </location>
</feature>